<gene>
    <name evidence="2" type="ORF">BXZ70DRAFT_642487</name>
</gene>
<evidence type="ECO:0000313" key="2">
    <source>
        <dbReference type="EMBL" id="KAH8080288.1"/>
    </source>
</evidence>
<keyword evidence="3" id="KW-1185">Reference proteome</keyword>
<feature type="compositionally biased region" description="Low complexity" evidence="1">
    <location>
        <begin position="168"/>
        <end position="179"/>
    </location>
</feature>
<feature type="compositionally biased region" description="Polar residues" evidence="1">
    <location>
        <begin position="158"/>
        <end position="167"/>
    </location>
</feature>
<feature type="compositionally biased region" description="Basic and acidic residues" evidence="1">
    <location>
        <begin position="122"/>
        <end position="131"/>
    </location>
</feature>
<accession>A0A8K0XKT2</accession>
<sequence>MRGQHSSENLRVKKDLLHRLRLMPPNAWANAWKGKEVHRKPTFQSSNKPPRPEGSGSSRGGLKSVAQSEPEVIVIIDSEDEAQVVPKPIVIDDSEADTVVQHKVEPKVANEYICISSDSEEDNHSPIEQPEHLPSAPPPVARANDDGMKASPDAIQPILSSDSTMDIEQQPNEQHQEQPSGGSPTLENIVPQLGDLALVTTPDESRALKLASPSPATPSSVPKSPASTTSTKNTRPHAPALYDGENGFFKSAYKSRQIPHAPPAIDKPSTAGATSSSSSTFVVAQVSCILEPNSKNNEDPPQAGMIGVANLLSLNLKRHHQ</sequence>
<proteinExistence type="predicted"/>
<dbReference type="EMBL" id="JAEVFJ010000054">
    <property type="protein sequence ID" value="KAH8080288.1"/>
    <property type="molecule type" value="Genomic_DNA"/>
</dbReference>
<comment type="caution">
    <text evidence="2">The sequence shown here is derived from an EMBL/GenBank/DDBJ whole genome shotgun (WGS) entry which is preliminary data.</text>
</comment>
<organism evidence="2 3">
    <name type="scientific">Cristinia sonorae</name>
    <dbReference type="NCBI Taxonomy" id="1940300"/>
    <lineage>
        <taxon>Eukaryota</taxon>
        <taxon>Fungi</taxon>
        <taxon>Dikarya</taxon>
        <taxon>Basidiomycota</taxon>
        <taxon>Agaricomycotina</taxon>
        <taxon>Agaricomycetes</taxon>
        <taxon>Agaricomycetidae</taxon>
        <taxon>Agaricales</taxon>
        <taxon>Pleurotineae</taxon>
        <taxon>Stephanosporaceae</taxon>
        <taxon>Cristinia</taxon>
    </lineage>
</organism>
<reference evidence="2" key="1">
    <citation type="journal article" date="2021" name="New Phytol.">
        <title>Evolutionary innovations through gain and loss of genes in the ectomycorrhizal Boletales.</title>
        <authorList>
            <person name="Wu G."/>
            <person name="Miyauchi S."/>
            <person name="Morin E."/>
            <person name="Kuo A."/>
            <person name="Drula E."/>
            <person name="Varga T."/>
            <person name="Kohler A."/>
            <person name="Feng B."/>
            <person name="Cao Y."/>
            <person name="Lipzen A."/>
            <person name="Daum C."/>
            <person name="Hundley H."/>
            <person name="Pangilinan J."/>
            <person name="Johnson J."/>
            <person name="Barry K."/>
            <person name="LaButti K."/>
            <person name="Ng V."/>
            <person name="Ahrendt S."/>
            <person name="Min B."/>
            <person name="Choi I.G."/>
            <person name="Park H."/>
            <person name="Plett J.M."/>
            <person name="Magnuson J."/>
            <person name="Spatafora J.W."/>
            <person name="Nagy L.G."/>
            <person name="Henrissat B."/>
            <person name="Grigoriev I.V."/>
            <person name="Yang Z.L."/>
            <person name="Xu J."/>
            <person name="Martin F.M."/>
        </authorList>
    </citation>
    <scope>NUCLEOTIDE SEQUENCE</scope>
    <source>
        <strain evidence="2">KKN 215</strain>
    </source>
</reference>
<feature type="compositionally biased region" description="Low complexity" evidence="1">
    <location>
        <begin position="208"/>
        <end position="232"/>
    </location>
</feature>
<feature type="region of interest" description="Disordered" evidence="1">
    <location>
        <begin position="118"/>
        <end position="188"/>
    </location>
</feature>
<name>A0A8K0XKT2_9AGAR</name>
<dbReference type="Proteomes" id="UP000813824">
    <property type="component" value="Unassembled WGS sequence"/>
</dbReference>
<protein>
    <submittedName>
        <fullName evidence="2">Uncharacterized protein</fullName>
    </submittedName>
</protein>
<evidence type="ECO:0000313" key="3">
    <source>
        <dbReference type="Proteomes" id="UP000813824"/>
    </source>
</evidence>
<feature type="region of interest" description="Disordered" evidence="1">
    <location>
        <begin position="30"/>
        <end position="66"/>
    </location>
</feature>
<evidence type="ECO:0000256" key="1">
    <source>
        <dbReference type="SAM" id="MobiDB-lite"/>
    </source>
</evidence>
<feature type="region of interest" description="Disordered" evidence="1">
    <location>
        <begin position="207"/>
        <end position="244"/>
    </location>
</feature>
<dbReference type="AlphaFoldDB" id="A0A8K0XKT2"/>